<dbReference type="NCBIfam" id="TIGR02211">
    <property type="entry name" value="LolD_lipo_ex"/>
    <property type="match status" value="1"/>
</dbReference>
<evidence type="ECO:0000313" key="11">
    <source>
        <dbReference type="Proteomes" id="UP000185895"/>
    </source>
</evidence>
<keyword evidence="5 8" id="KW-0067">ATP-binding</keyword>
<comment type="caution">
    <text evidence="10">The sequence shown here is derived from an EMBL/GenBank/DDBJ whole genome shotgun (WGS) entry which is preliminary data.</text>
</comment>
<dbReference type="InterPro" id="IPR027417">
    <property type="entry name" value="P-loop_NTPase"/>
</dbReference>
<name>A0A1E7RF88_9GAMM</name>
<dbReference type="InterPro" id="IPR017911">
    <property type="entry name" value="MacB-like_ATP-bd"/>
</dbReference>
<evidence type="ECO:0000259" key="9">
    <source>
        <dbReference type="PROSITE" id="PS50893"/>
    </source>
</evidence>
<comment type="subcellular location">
    <subcellularLocation>
        <location evidence="8">Cell inner membrane</location>
        <topology evidence="8">Peripheral membrane protein</topology>
    </subcellularLocation>
</comment>
<dbReference type="CDD" id="cd03255">
    <property type="entry name" value="ABC_MJ0796_LolCDE_FtsE"/>
    <property type="match status" value="1"/>
</dbReference>
<dbReference type="AlphaFoldDB" id="A0A1E7RF88"/>
<dbReference type="OrthoDB" id="9801477at2"/>
<evidence type="ECO:0000256" key="2">
    <source>
        <dbReference type="ARBA" id="ARBA00022475"/>
    </source>
</evidence>
<dbReference type="InterPro" id="IPR015854">
    <property type="entry name" value="ABC_transpr_LolD-like"/>
</dbReference>
<dbReference type="GO" id="GO:0016887">
    <property type="term" value="F:ATP hydrolysis activity"/>
    <property type="evidence" value="ECO:0007669"/>
    <property type="project" value="InterPro"/>
</dbReference>
<comment type="function">
    <text evidence="8">Part of the ABC transporter complex LolCDE involved in the translocation of mature outer membrane-directed lipoproteins, from the inner membrane to the periplasmic chaperone, LolA. Responsible for the formation of the LolA-lipoprotein complex in an ATP-dependent manner.</text>
</comment>
<evidence type="ECO:0000256" key="7">
    <source>
        <dbReference type="ARBA" id="ARBA00023136"/>
    </source>
</evidence>
<dbReference type="InterPro" id="IPR003439">
    <property type="entry name" value="ABC_transporter-like_ATP-bd"/>
</dbReference>
<evidence type="ECO:0000256" key="1">
    <source>
        <dbReference type="ARBA" id="ARBA00022448"/>
    </source>
</evidence>
<evidence type="ECO:0000256" key="6">
    <source>
        <dbReference type="ARBA" id="ARBA00022967"/>
    </source>
</evidence>
<gene>
    <name evidence="8" type="primary">lolD</name>
    <name evidence="10" type="ORF">BJI46_00575</name>
</gene>
<dbReference type="RefSeq" id="WP_070068440.1">
    <property type="nucleotide sequence ID" value="NZ_MKKK01000001.1"/>
</dbReference>
<keyword evidence="11" id="KW-1185">Reference proteome</keyword>
<evidence type="ECO:0000256" key="3">
    <source>
        <dbReference type="ARBA" id="ARBA00022519"/>
    </source>
</evidence>
<dbReference type="GO" id="GO:0022857">
    <property type="term" value="F:transmembrane transporter activity"/>
    <property type="evidence" value="ECO:0007669"/>
    <property type="project" value="TreeGrafter"/>
</dbReference>
<dbReference type="FunFam" id="3.40.50.300:FF:000230">
    <property type="entry name" value="Lipoprotein-releasing system ATP-binding protein LolD"/>
    <property type="match status" value="1"/>
</dbReference>
<dbReference type="PROSITE" id="PS50893">
    <property type="entry name" value="ABC_TRANSPORTER_2"/>
    <property type="match status" value="1"/>
</dbReference>
<keyword evidence="3 8" id="KW-0997">Cell inner membrane</keyword>
<proteinExistence type="inferred from homology"/>
<organism evidence="10 11">
    <name type="scientific">Acinetobacter qingfengensis</name>
    <dbReference type="NCBI Taxonomy" id="1262585"/>
    <lineage>
        <taxon>Bacteria</taxon>
        <taxon>Pseudomonadati</taxon>
        <taxon>Pseudomonadota</taxon>
        <taxon>Gammaproteobacteria</taxon>
        <taxon>Moraxellales</taxon>
        <taxon>Moraxellaceae</taxon>
        <taxon>Acinetobacter</taxon>
    </lineage>
</organism>
<dbReference type="GO" id="GO:0089705">
    <property type="term" value="P:protein localization to outer membrane"/>
    <property type="evidence" value="ECO:0007669"/>
    <property type="project" value="TreeGrafter"/>
</dbReference>
<keyword evidence="7 8" id="KW-0472">Membrane</keyword>
<keyword evidence="10" id="KW-0449">Lipoprotein</keyword>
<dbReference type="SMART" id="SM00382">
    <property type="entry name" value="AAA"/>
    <property type="match status" value="1"/>
</dbReference>
<dbReference type="STRING" id="1262585.BJI46_00575"/>
<keyword evidence="4 8" id="KW-0547">Nucleotide-binding</keyword>
<dbReference type="GO" id="GO:0044874">
    <property type="term" value="P:lipoprotein localization to outer membrane"/>
    <property type="evidence" value="ECO:0007669"/>
    <property type="project" value="TreeGrafter"/>
</dbReference>
<dbReference type="PANTHER" id="PTHR24220:SF689">
    <property type="entry name" value="LIPOPROTEIN-RELEASING SYSTEM ATP-BINDING PROTEIN LOLD"/>
    <property type="match status" value="1"/>
</dbReference>
<dbReference type="InterPro" id="IPR017871">
    <property type="entry name" value="ABC_transporter-like_CS"/>
</dbReference>
<comment type="subunit">
    <text evidence="8">The complex is composed of two ATP-binding proteins (LolD) and two transmembrane proteins (LolC and LolE).</text>
</comment>
<dbReference type="Proteomes" id="UP000185895">
    <property type="component" value="Unassembled WGS sequence"/>
</dbReference>
<accession>A0A1E7RF88</accession>
<evidence type="ECO:0000313" key="10">
    <source>
        <dbReference type="EMBL" id="OEY98059.1"/>
    </source>
</evidence>
<dbReference type="InterPro" id="IPR003593">
    <property type="entry name" value="AAA+_ATPase"/>
</dbReference>
<evidence type="ECO:0000256" key="5">
    <source>
        <dbReference type="ARBA" id="ARBA00022840"/>
    </source>
</evidence>
<reference evidence="10 11" key="1">
    <citation type="submission" date="2016-09" db="EMBL/GenBank/DDBJ databases">
        <authorList>
            <person name="Capua I."/>
            <person name="De Benedictis P."/>
            <person name="Joannis T."/>
            <person name="Lombin L.H."/>
            <person name="Cattoli G."/>
        </authorList>
    </citation>
    <scope>NUCLEOTIDE SEQUENCE [LARGE SCALE GENOMIC DNA]</scope>
    <source>
        <strain evidence="10 11">ANC 4671</strain>
    </source>
</reference>
<dbReference type="PROSITE" id="PS00211">
    <property type="entry name" value="ABC_TRANSPORTER_1"/>
    <property type="match status" value="1"/>
</dbReference>
<protein>
    <recommendedName>
        <fullName evidence="8">Lipoprotein-releasing system ATP-binding protein LolD</fullName>
        <ecNumber evidence="8">7.6.2.-</ecNumber>
    </recommendedName>
</protein>
<dbReference type="Pfam" id="PF00005">
    <property type="entry name" value="ABC_tran"/>
    <property type="match status" value="1"/>
</dbReference>
<keyword evidence="1 8" id="KW-0813">Transport</keyword>
<dbReference type="GO" id="GO:0005524">
    <property type="term" value="F:ATP binding"/>
    <property type="evidence" value="ECO:0007669"/>
    <property type="project" value="UniProtKB-UniRule"/>
</dbReference>
<dbReference type="EC" id="7.6.2.-" evidence="8"/>
<dbReference type="PANTHER" id="PTHR24220">
    <property type="entry name" value="IMPORT ATP-BINDING PROTEIN"/>
    <property type="match status" value="1"/>
</dbReference>
<evidence type="ECO:0000256" key="4">
    <source>
        <dbReference type="ARBA" id="ARBA00022741"/>
    </source>
</evidence>
<comment type="similarity">
    <text evidence="8">Belongs to the ABC transporter superfamily. Lipoprotein translocase (TC 3.A.1.125) family.</text>
</comment>
<keyword evidence="6 8" id="KW-1278">Translocase</keyword>
<sequence>MSNIVLEGQNLHRSFDDGRNKVDVLRGIQLQVHRGEFVAVIGASGSGKSTLLHVLGGLDSPTEGQVFLNGQRFDHLDETTRGNLRNQHLGFVYQFHHLLPEFTALENVAMPLMLRADSQFKQVKLKAEKLLEQVGLSHRMDHKPGELSGGERQRVALARALVTDPDLVLADEPTGNLDVDTAKGIFDLLRDLQKQRNMAMLIVTHDQSLAHSADRILQMRDGVWDTL</sequence>
<dbReference type="GO" id="GO:0005886">
    <property type="term" value="C:plasma membrane"/>
    <property type="evidence" value="ECO:0007669"/>
    <property type="project" value="UniProtKB-SubCell"/>
</dbReference>
<dbReference type="EMBL" id="MKKK01000001">
    <property type="protein sequence ID" value="OEY98059.1"/>
    <property type="molecule type" value="Genomic_DNA"/>
</dbReference>
<dbReference type="Gene3D" id="3.40.50.300">
    <property type="entry name" value="P-loop containing nucleotide triphosphate hydrolases"/>
    <property type="match status" value="1"/>
</dbReference>
<dbReference type="InterPro" id="IPR011924">
    <property type="entry name" value="LolD_lipo_ATP-bd"/>
</dbReference>
<feature type="domain" description="ABC transporter" evidence="9">
    <location>
        <begin position="6"/>
        <end position="227"/>
    </location>
</feature>
<dbReference type="SUPFAM" id="SSF52540">
    <property type="entry name" value="P-loop containing nucleoside triphosphate hydrolases"/>
    <property type="match status" value="1"/>
</dbReference>
<keyword evidence="2 8" id="KW-1003">Cell membrane</keyword>
<evidence type="ECO:0000256" key="8">
    <source>
        <dbReference type="RuleBase" id="RU367068"/>
    </source>
</evidence>